<dbReference type="Proteomes" id="UP001138500">
    <property type="component" value="Unassembled WGS sequence"/>
</dbReference>
<evidence type="ECO:0000256" key="1">
    <source>
        <dbReference type="SAM" id="MobiDB-lite"/>
    </source>
</evidence>
<feature type="region of interest" description="Disordered" evidence="1">
    <location>
        <begin position="12"/>
        <end position="32"/>
    </location>
</feature>
<name>A0A9W7SN98_9PEZI</name>
<keyword evidence="3" id="KW-1185">Reference proteome</keyword>
<evidence type="ECO:0000313" key="2">
    <source>
        <dbReference type="EMBL" id="KAH9825603.1"/>
    </source>
</evidence>
<evidence type="ECO:0000313" key="3">
    <source>
        <dbReference type="Proteomes" id="UP001138500"/>
    </source>
</evidence>
<gene>
    <name evidence="2" type="ORF">Tdes44962_MAKER04045</name>
</gene>
<reference evidence="2 3" key="1">
    <citation type="journal article" date="2018" name="IMA Fungus">
        <title>IMA Genome-F 10: Nine draft genome sequences of Claviceps purpurea s.lat., including C. arundinis, C. humidiphila, and C. cf. spartinae, pseudomolecules for the pitch canker pathogen Fusarium circinatum, draft genome of Davidsoniella eucalypti, Grosmannia galeiformis, Quambalaria eucalypti, and Teratosphaeria destructans.</title>
        <authorList>
            <person name="Wingfield B.D."/>
            <person name="Liu M."/>
            <person name="Nguyen H.D."/>
            <person name="Lane F.A."/>
            <person name="Morgan S.W."/>
            <person name="De Vos L."/>
            <person name="Wilken P.M."/>
            <person name="Duong T.A."/>
            <person name="Aylward J."/>
            <person name="Coetzee M.P."/>
            <person name="Dadej K."/>
            <person name="De Beer Z.W."/>
            <person name="Findlay W."/>
            <person name="Havenga M."/>
            <person name="Kolarik M."/>
            <person name="Menzies J.G."/>
            <person name="Naidoo K."/>
            <person name="Pochopski O."/>
            <person name="Shoukouhi P."/>
            <person name="Santana Q.C."/>
            <person name="Seifert K.A."/>
            <person name="Soal N."/>
            <person name="Steenkamp E.T."/>
            <person name="Tatham C.T."/>
            <person name="van der Nest M.A."/>
            <person name="Wingfield M.J."/>
        </authorList>
    </citation>
    <scope>NUCLEOTIDE SEQUENCE [LARGE SCALE GENOMIC DNA]</scope>
    <source>
        <strain evidence="2">CMW44962</strain>
    </source>
</reference>
<sequence>MTPSLLFRLRQQAPSDRIPRATDSDDIEVGDKSSQLAEEENWVKPDCCLIESAQTLPLWT</sequence>
<protein>
    <submittedName>
        <fullName evidence="2">Uncharacterized protein</fullName>
    </submittedName>
</protein>
<organism evidence="2 3">
    <name type="scientific">Teratosphaeria destructans</name>
    <dbReference type="NCBI Taxonomy" id="418781"/>
    <lineage>
        <taxon>Eukaryota</taxon>
        <taxon>Fungi</taxon>
        <taxon>Dikarya</taxon>
        <taxon>Ascomycota</taxon>
        <taxon>Pezizomycotina</taxon>
        <taxon>Dothideomycetes</taxon>
        <taxon>Dothideomycetidae</taxon>
        <taxon>Mycosphaerellales</taxon>
        <taxon>Teratosphaeriaceae</taxon>
        <taxon>Teratosphaeria</taxon>
    </lineage>
</organism>
<proteinExistence type="predicted"/>
<dbReference type="AlphaFoldDB" id="A0A9W7SN98"/>
<dbReference type="EMBL" id="RIBY02002090">
    <property type="protein sequence ID" value="KAH9825603.1"/>
    <property type="molecule type" value="Genomic_DNA"/>
</dbReference>
<comment type="caution">
    <text evidence="2">The sequence shown here is derived from an EMBL/GenBank/DDBJ whole genome shotgun (WGS) entry which is preliminary data.</text>
</comment>
<accession>A0A9W7SN98</accession>
<reference evidence="2 3" key="2">
    <citation type="journal article" date="2021" name="Curr. Genet.">
        <title>Genetic response to nitrogen starvation in the aggressive Eucalyptus foliar pathogen Teratosphaeria destructans.</title>
        <authorList>
            <person name="Havenga M."/>
            <person name="Wingfield B.D."/>
            <person name="Wingfield M.J."/>
            <person name="Dreyer L.L."/>
            <person name="Roets F."/>
            <person name="Aylward J."/>
        </authorList>
    </citation>
    <scope>NUCLEOTIDE SEQUENCE [LARGE SCALE GENOMIC DNA]</scope>
    <source>
        <strain evidence="2">CMW44962</strain>
    </source>
</reference>